<dbReference type="PROSITE" id="PS50056">
    <property type="entry name" value="TYR_PHOSPHATASE_2"/>
    <property type="match status" value="1"/>
</dbReference>
<protein>
    <submittedName>
        <fullName evidence="3">Receptor-type tyrosine-protein phosphatase alpha</fullName>
    </submittedName>
</protein>
<dbReference type="Gene3D" id="3.90.190.10">
    <property type="entry name" value="Protein tyrosine phosphatase superfamily"/>
    <property type="match status" value="1"/>
</dbReference>
<dbReference type="PROSITE" id="PS50055">
    <property type="entry name" value="TYR_PHOSPHATASE_PTP"/>
    <property type="match status" value="1"/>
</dbReference>
<dbReference type="AlphaFoldDB" id="A0AA35RMZ9"/>
<keyword evidence="4" id="KW-1185">Reference proteome</keyword>
<feature type="domain" description="Tyrosine specific protein phosphatases" evidence="2">
    <location>
        <begin position="39"/>
        <end position="88"/>
    </location>
</feature>
<dbReference type="InterPro" id="IPR003595">
    <property type="entry name" value="Tyr_Pase_cat"/>
</dbReference>
<reference evidence="3" key="1">
    <citation type="submission" date="2023-03" db="EMBL/GenBank/DDBJ databases">
        <authorList>
            <person name="Steffen K."/>
            <person name="Cardenas P."/>
        </authorList>
    </citation>
    <scope>NUCLEOTIDE SEQUENCE</scope>
</reference>
<dbReference type="Proteomes" id="UP001174909">
    <property type="component" value="Unassembled WGS sequence"/>
</dbReference>
<dbReference type="InterPro" id="IPR029021">
    <property type="entry name" value="Prot-tyrosine_phosphatase-like"/>
</dbReference>
<dbReference type="InterPro" id="IPR000387">
    <property type="entry name" value="Tyr_Pase_dom"/>
</dbReference>
<dbReference type="InterPro" id="IPR000242">
    <property type="entry name" value="PTP_cat"/>
</dbReference>
<accession>A0AA35RMZ9</accession>
<feature type="non-terminal residue" evidence="3">
    <location>
        <position position="108"/>
    </location>
</feature>
<dbReference type="SUPFAM" id="SSF52799">
    <property type="entry name" value="(Phosphotyrosine protein) phosphatases II"/>
    <property type="match status" value="1"/>
</dbReference>
<dbReference type="PANTHER" id="PTHR19134:SF449">
    <property type="entry name" value="TYROSINE-PROTEIN PHOSPHATASE 1"/>
    <property type="match status" value="1"/>
</dbReference>
<dbReference type="Pfam" id="PF00102">
    <property type="entry name" value="Y_phosphatase"/>
    <property type="match status" value="1"/>
</dbReference>
<evidence type="ECO:0000259" key="2">
    <source>
        <dbReference type="PROSITE" id="PS50056"/>
    </source>
</evidence>
<feature type="domain" description="Tyrosine-protein phosphatase" evidence="1">
    <location>
        <begin position="33"/>
        <end position="97"/>
    </location>
</feature>
<evidence type="ECO:0000313" key="3">
    <source>
        <dbReference type="EMBL" id="CAI8013022.1"/>
    </source>
</evidence>
<dbReference type="InterPro" id="IPR050348">
    <property type="entry name" value="Protein-Tyr_Phosphatase"/>
</dbReference>
<proteinExistence type="predicted"/>
<sequence length="108" mass="12346">NGLTTYTQFPQKGPKCIWGPTFLTKPSFTPSFPRSLSSSDGLGRTGTFCTLYYVLDRVKTEQVVDVFQAVKTLRIQRTGLVDNLEQFKFVHTATMEFLNTFSDYQNFK</sequence>
<dbReference type="EMBL" id="CASHTH010001230">
    <property type="protein sequence ID" value="CAI8013022.1"/>
    <property type="molecule type" value="Genomic_DNA"/>
</dbReference>
<dbReference type="PRINTS" id="PR00700">
    <property type="entry name" value="PRTYPHPHTASE"/>
</dbReference>
<comment type="caution">
    <text evidence="3">The sequence shown here is derived from an EMBL/GenBank/DDBJ whole genome shotgun (WGS) entry which is preliminary data.</text>
</comment>
<dbReference type="GO" id="GO:0004725">
    <property type="term" value="F:protein tyrosine phosphatase activity"/>
    <property type="evidence" value="ECO:0007669"/>
    <property type="project" value="InterPro"/>
</dbReference>
<dbReference type="SMART" id="SM00404">
    <property type="entry name" value="PTPc_motif"/>
    <property type="match status" value="1"/>
</dbReference>
<name>A0AA35RMZ9_GEOBA</name>
<dbReference type="PANTHER" id="PTHR19134">
    <property type="entry name" value="RECEPTOR-TYPE TYROSINE-PROTEIN PHOSPHATASE"/>
    <property type="match status" value="1"/>
</dbReference>
<organism evidence="3 4">
    <name type="scientific">Geodia barretti</name>
    <name type="common">Barrett's horny sponge</name>
    <dbReference type="NCBI Taxonomy" id="519541"/>
    <lineage>
        <taxon>Eukaryota</taxon>
        <taxon>Metazoa</taxon>
        <taxon>Porifera</taxon>
        <taxon>Demospongiae</taxon>
        <taxon>Heteroscleromorpha</taxon>
        <taxon>Tetractinellida</taxon>
        <taxon>Astrophorina</taxon>
        <taxon>Geodiidae</taxon>
        <taxon>Geodia</taxon>
    </lineage>
</organism>
<evidence type="ECO:0000313" key="4">
    <source>
        <dbReference type="Proteomes" id="UP001174909"/>
    </source>
</evidence>
<gene>
    <name evidence="3" type="ORF">GBAR_LOCUS8303</name>
</gene>
<keyword evidence="3" id="KW-0675">Receptor</keyword>
<evidence type="ECO:0000259" key="1">
    <source>
        <dbReference type="PROSITE" id="PS50055"/>
    </source>
</evidence>